<keyword evidence="1" id="KW-0175">Coiled coil</keyword>
<proteinExistence type="predicted"/>
<organism evidence="3">
    <name type="scientific">Mucochytrium quahogii</name>
    <dbReference type="NCBI Taxonomy" id="96639"/>
    <lineage>
        <taxon>Eukaryota</taxon>
        <taxon>Sar</taxon>
        <taxon>Stramenopiles</taxon>
        <taxon>Bigyra</taxon>
        <taxon>Labyrinthulomycetes</taxon>
        <taxon>Thraustochytrida</taxon>
        <taxon>Thraustochytriidae</taxon>
        <taxon>Mucochytrium</taxon>
    </lineage>
</organism>
<dbReference type="AlphaFoldDB" id="A0A7S2S065"/>
<evidence type="ECO:0000256" key="2">
    <source>
        <dbReference type="SAM" id="MobiDB-lite"/>
    </source>
</evidence>
<evidence type="ECO:0000313" key="3">
    <source>
        <dbReference type="EMBL" id="CAD9685632.1"/>
    </source>
</evidence>
<feature type="compositionally biased region" description="Low complexity" evidence="2">
    <location>
        <begin position="83"/>
        <end position="94"/>
    </location>
</feature>
<sequence length="435" mass="48258">MNDRINMSTLEEKIRQAHALEFDLLNEDDDMNNASVGSGRRMQTHDSYGDEYEGQFHYNSDEADNIRQNGSISKIWLDRSQSPSMLTSLSTPPSRRSKGVGSGEVVPFSPNAGDISQANSTLLSPDIDRNQNCTPAESALRKLVLELREVKLDRDRLVKLNETAKEEAIAATKRTMDEDFRLVVKAMIDEKVRAVQKTELRVRELEDQHRLDQDRLGMALAEIESIKARRRRPFSPGRSAPGRISSTKLSMIPSLRDVPPAPPSQLKEKESSGKSFVFVEEDDSVKKPMNTPSAVEDKGAKLKRDDPAKVIFDALVETLSSVDRQSSGGGVPVGKVRTFLRQSELLPPTMLPADLDIILSKHSKRRAYVSLADFSNVLADIALELLACGILTVPVEDEGGQVEGEKWEWGVRSPKTQITRAAAVRALGQVLFPDE</sequence>
<accession>A0A7S2S065</accession>
<name>A0A7S2S065_9STRA</name>
<evidence type="ECO:0000256" key="1">
    <source>
        <dbReference type="SAM" id="Coils"/>
    </source>
</evidence>
<gene>
    <name evidence="3" type="ORF">QSP1433_LOCUS8870</name>
</gene>
<reference evidence="3" key="1">
    <citation type="submission" date="2021-01" db="EMBL/GenBank/DDBJ databases">
        <authorList>
            <person name="Corre E."/>
            <person name="Pelletier E."/>
            <person name="Niang G."/>
            <person name="Scheremetjew M."/>
            <person name="Finn R."/>
            <person name="Kale V."/>
            <person name="Holt S."/>
            <person name="Cochrane G."/>
            <person name="Meng A."/>
            <person name="Brown T."/>
            <person name="Cohen L."/>
        </authorList>
    </citation>
    <scope>NUCLEOTIDE SEQUENCE</scope>
    <source>
        <strain evidence="3">NY070348D</strain>
    </source>
</reference>
<feature type="coiled-coil region" evidence="1">
    <location>
        <begin position="147"/>
        <end position="215"/>
    </location>
</feature>
<protein>
    <submittedName>
        <fullName evidence="3">Uncharacterized protein</fullName>
    </submittedName>
</protein>
<feature type="region of interest" description="Disordered" evidence="2">
    <location>
        <begin position="83"/>
        <end position="103"/>
    </location>
</feature>
<dbReference type="EMBL" id="HBHK01014126">
    <property type="protein sequence ID" value="CAD9685632.1"/>
    <property type="molecule type" value="Transcribed_RNA"/>
</dbReference>
<feature type="region of interest" description="Disordered" evidence="2">
    <location>
        <begin position="230"/>
        <end position="273"/>
    </location>
</feature>